<evidence type="ECO:0000256" key="5">
    <source>
        <dbReference type="ARBA" id="ARBA00022989"/>
    </source>
</evidence>
<evidence type="ECO:0000256" key="3">
    <source>
        <dbReference type="ARBA" id="ARBA00022475"/>
    </source>
</evidence>
<keyword evidence="5 8" id="KW-1133">Transmembrane helix</keyword>
<dbReference type="Pfam" id="PF11203">
    <property type="entry name" value="EccE"/>
    <property type="match status" value="1"/>
</dbReference>
<accession>A0AAU8IZP0</accession>
<keyword evidence="6 8" id="KW-0472">Membrane</keyword>
<feature type="region of interest" description="Disordered" evidence="7">
    <location>
        <begin position="1"/>
        <end position="66"/>
    </location>
</feature>
<protein>
    <submittedName>
        <fullName evidence="10">Type VII secretion protein EccE</fullName>
    </submittedName>
</protein>
<evidence type="ECO:0000313" key="10">
    <source>
        <dbReference type="EMBL" id="XCJ73595.1"/>
    </source>
</evidence>
<proteinExistence type="inferred from homology"/>
<evidence type="ECO:0000256" key="1">
    <source>
        <dbReference type="ARBA" id="ARBA00004236"/>
    </source>
</evidence>
<keyword evidence="3" id="KW-1003">Cell membrane</keyword>
<feature type="compositionally biased region" description="Low complexity" evidence="7">
    <location>
        <begin position="10"/>
        <end position="32"/>
    </location>
</feature>
<dbReference type="NCBIfam" id="TIGR03923">
    <property type="entry name" value="T7SS_EccE"/>
    <property type="match status" value="1"/>
</dbReference>
<reference evidence="10" key="1">
    <citation type="submission" date="2024-06" db="EMBL/GenBank/DDBJ databases">
        <title>Streptomyces sp. strain HUAS MG91 genome sequences.</title>
        <authorList>
            <person name="Mo P."/>
        </authorList>
    </citation>
    <scope>NUCLEOTIDE SEQUENCE</scope>
    <source>
        <strain evidence="10">HUAS MG91</strain>
    </source>
</reference>
<dbReference type="InterPro" id="IPR050051">
    <property type="entry name" value="EccE_dom"/>
</dbReference>
<organism evidence="10">
    <name type="scientific">Streptomyces tabacisoli</name>
    <dbReference type="NCBI Taxonomy" id="3156398"/>
    <lineage>
        <taxon>Bacteria</taxon>
        <taxon>Bacillati</taxon>
        <taxon>Actinomycetota</taxon>
        <taxon>Actinomycetes</taxon>
        <taxon>Kitasatosporales</taxon>
        <taxon>Streptomycetaceae</taxon>
        <taxon>Streptomyces</taxon>
    </lineage>
</organism>
<evidence type="ECO:0000256" key="6">
    <source>
        <dbReference type="ARBA" id="ARBA00023136"/>
    </source>
</evidence>
<comment type="similarity">
    <text evidence="2">Belongs to the EccE family.</text>
</comment>
<dbReference type="KEGG" id="stac:ABII15_28165"/>
<dbReference type="InterPro" id="IPR021368">
    <property type="entry name" value="T7SS_EccE"/>
</dbReference>
<evidence type="ECO:0000259" key="9">
    <source>
        <dbReference type="Pfam" id="PF11203"/>
    </source>
</evidence>
<evidence type="ECO:0000256" key="2">
    <source>
        <dbReference type="ARBA" id="ARBA00007759"/>
    </source>
</evidence>
<feature type="domain" description="Type VII secretion system protein EccE" evidence="9">
    <location>
        <begin position="255"/>
        <end position="364"/>
    </location>
</feature>
<evidence type="ECO:0000256" key="7">
    <source>
        <dbReference type="SAM" id="MobiDB-lite"/>
    </source>
</evidence>
<name>A0AAU8IZP0_9ACTN</name>
<evidence type="ECO:0000256" key="8">
    <source>
        <dbReference type="SAM" id="Phobius"/>
    </source>
</evidence>
<keyword evidence="4 8" id="KW-0812">Transmembrane</keyword>
<gene>
    <name evidence="10" type="primary">eccE</name>
    <name evidence="10" type="ORF">ABII15_28165</name>
</gene>
<dbReference type="EMBL" id="CP159534">
    <property type="protein sequence ID" value="XCJ73595.1"/>
    <property type="molecule type" value="Genomic_DNA"/>
</dbReference>
<feature type="compositionally biased region" description="Low complexity" evidence="7">
    <location>
        <begin position="39"/>
        <end position="52"/>
    </location>
</feature>
<sequence>MSSASRTRQRGNPGRPAPAGRRGTGRPQQGRPPTRRGGRTTPPTQPEAAARPPAGPVRPRLPRKAGSFGPVSAHHLLIIQIALALVVAAAAISAILMVPAAIVGGLLVFLNLGRRRRHPLPEWMAIGRALKRRRRTFSGPPPAEVDSSFAPLLEADPALRTHEYESRDRRLVGFVGDGTFLTTLVQVDSAPGPLRPTSDARPLPVELLADSLDVEDIHLESVQLVQYTQPAPAPHLPPQALAAQAYAAVQAQAGAPAVRMTWVALKLDPELCPEAVEARGGGVRGAQRALLRASDQLISRLNGLGFRAEALDETGIISALSMAACVNPRANLNAQSRGGSSGPRTEETVRAWRCDDRWHASYWVGTWPQLGHGATPLGALTSGLSATRTMATTVSLAVSGAGRDDVALSGHVRLSARSENELDQAKRELERSSTALKAGLVRLDREQLPGLLATLPLGGTH</sequence>
<dbReference type="GO" id="GO:0005886">
    <property type="term" value="C:plasma membrane"/>
    <property type="evidence" value="ECO:0007669"/>
    <property type="project" value="UniProtKB-SubCell"/>
</dbReference>
<feature type="transmembrane region" description="Helical" evidence="8">
    <location>
        <begin position="77"/>
        <end position="110"/>
    </location>
</feature>
<comment type="subcellular location">
    <subcellularLocation>
        <location evidence="1">Cell membrane</location>
    </subcellularLocation>
</comment>
<evidence type="ECO:0000256" key="4">
    <source>
        <dbReference type="ARBA" id="ARBA00022692"/>
    </source>
</evidence>
<dbReference type="AlphaFoldDB" id="A0AAU8IZP0"/>